<dbReference type="SMART" id="SM00358">
    <property type="entry name" value="DSRM"/>
    <property type="match status" value="1"/>
</dbReference>
<evidence type="ECO:0000256" key="1">
    <source>
        <dbReference type="ARBA" id="ARBA00022484"/>
    </source>
</evidence>
<dbReference type="InterPro" id="IPR014759">
    <property type="entry name" value="Helicase_SF3_ssRNA_vir"/>
</dbReference>
<dbReference type="InterPro" id="IPR001205">
    <property type="entry name" value="RNA-dir_pol_C"/>
</dbReference>
<organism evidence="15">
    <name type="scientific">Drosophila C virus</name>
    <dbReference type="NCBI Taxonomy" id="64279"/>
    <lineage>
        <taxon>Viruses</taxon>
        <taxon>Riboviria</taxon>
        <taxon>Orthornavirae</taxon>
        <taxon>Pisuviricota</taxon>
        <taxon>Pisoniviricetes</taxon>
        <taxon>Picornavirales</taxon>
        <taxon>Dicistroviridae</taxon>
        <taxon>Cripavirus</taxon>
        <taxon>Cripavirus drosophilae</taxon>
    </lineage>
</organism>
<dbReference type="GO" id="GO:0003968">
    <property type="term" value="F:RNA-directed RNA polymerase activity"/>
    <property type="evidence" value="ECO:0007669"/>
    <property type="project" value="UniProtKB-KW"/>
</dbReference>
<dbReference type="GO" id="GO:0005524">
    <property type="term" value="F:ATP binding"/>
    <property type="evidence" value="ECO:0007669"/>
    <property type="project" value="UniProtKB-KW"/>
</dbReference>
<accession>A0A2S1UFG2</accession>
<dbReference type="Gene3D" id="3.30.70.270">
    <property type="match status" value="1"/>
</dbReference>
<dbReference type="EMBL" id="MK645242">
    <property type="protein sequence ID" value="QEQ50983.1"/>
    <property type="molecule type" value="Genomic_RNA"/>
</dbReference>
<dbReference type="EMBL" id="MG570143">
    <property type="protein sequence ID" value="AWI97853.1"/>
    <property type="molecule type" value="Genomic_RNA"/>
</dbReference>
<dbReference type="GO" id="GO:0006508">
    <property type="term" value="P:proteolysis"/>
    <property type="evidence" value="ECO:0007669"/>
    <property type="project" value="UniProtKB-KW"/>
</dbReference>
<dbReference type="Pfam" id="PF12381">
    <property type="entry name" value="Peptidase_C3G"/>
    <property type="match status" value="1"/>
</dbReference>
<keyword evidence="8" id="KW-0067">ATP-binding</keyword>
<evidence type="ECO:0000259" key="14">
    <source>
        <dbReference type="PROSITE" id="PS51874"/>
    </source>
</evidence>
<keyword evidence="5" id="KW-0547">Nucleotide-binding</keyword>
<dbReference type="InterPro" id="IPR009003">
    <property type="entry name" value="Peptidase_S1_PA"/>
</dbReference>
<dbReference type="Pfam" id="PF00910">
    <property type="entry name" value="RNA_helicase"/>
    <property type="match status" value="1"/>
</dbReference>
<keyword evidence="1" id="KW-0696">RNA-directed RNA polymerase</keyword>
<evidence type="ECO:0000256" key="8">
    <source>
        <dbReference type="ARBA" id="ARBA00022840"/>
    </source>
</evidence>
<dbReference type="PROSITE" id="PS51218">
    <property type="entry name" value="SF3_HELICASE_2"/>
    <property type="match status" value="1"/>
</dbReference>
<evidence type="ECO:0000256" key="9">
    <source>
        <dbReference type="ARBA" id="ARBA00022953"/>
    </source>
</evidence>
<dbReference type="Gene3D" id="3.30.160.20">
    <property type="match status" value="1"/>
</dbReference>
<dbReference type="GO" id="GO:0003724">
    <property type="term" value="F:RNA helicase activity"/>
    <property type="evidence" value="ECO:0007669"/>
    <property type="project" value="InterPro"/>
</dbReference>
<evidence type="ECO:0000256" key="3">
    <source>
        <dbReference type="ARBA" id="ARBA00022679"/>
    </source>
</evidence>
<dbReference type="GO" id="GO:0003723">
    <property type="term" value="F:RNA binding"/>
    <property type="evidence" value="ECO:0007669"/>
    <property type="project" value="UniProtKB-UniRule"/>
</dbReference>
<dbReference type="PROSITE" id="PS50507">
    <property type="entry name" value="RDRP_SSRNA_POS"/>
    <property type="match status" value="1"/>
</dbReference>
<keyword evidence="3" id="KW-0808">Transferase</keyword>
<evidence type="ECO:0000256" key="6">
    <source>
        <dbReference type="ARBA" id="ARBA00022801"/>
    </source>
</evidence>
<dbReference type="CDD" id="cd23194">
    <property type="entry name" value="Dicistroviridae_RdRp"/>
    <property type="match status" value="1"/>
</dbReference>
<proteinExistence type="predicted"/>
<feature type="domain" description="DRBM" evidence="11">
    <location>
        <begin position="31"/>
        <end position="98"/>
    </location>
</feature>
<evidence type="ECO:0000256" key="4">
    <source>
        <dbReference type="ARBA" id="ARBA00022695"/>
    </source>
</evidence>
<evidence type="ECO:0000256" key="7">
    <source>
        <dbReference type="ARBA" id="ARBA00022807"/>
    </source>
</evidence>
<name>A0A2S1UFG2_9VIRU</name>
<dbReference type="CDD" id="cd00048">
    <property type="entry name" value="DSRM_SF"/>
    <property type="match status" value="1"/>
</dbReference>
<keyword evidence="7" id="KW-0788">Thiol protease</keyword>
<evidence type="ECO:0000313" key="15">
    <source>
        <dbReference type="EMBL" id="AWI97853.1"/>
    </source>
</evidence>
<dbReference type="Gene3D" id="2.40.10.10">
    <property type="entry name" value="Trypsin-like serine proteases"/>
    <property type="match status" value="1"/>
</dbReference>
<dbReference type="Pfam" id="PF00680">
    <property type="entry name" value="RdRP_1"/>
    <property type="match status" value="1"/>
</dbReference>
<keyword evidence="9" id="KW-0693">Viral RNA replication</keyword>
<dbReference type="GO" id="GO:0006351">
    <property type="term" value="P:DNA-templated transcription"/>
    <property type="evidence" value="ECO:0007669"/>
    <property type="project" value="InterPro"/>
</dbReference>
<feature type="domain" description="RdRp catalytic" evidence="12">
    <location>
        <begin position="1491"/>
        <end position="1630"/>
    </location>
</feature>
<dbReference type="SUPFAM" id="SSF50494">
    <property type="entry name" value="Trypsin-like serine proteases"/>
    <property type="match status" value="1"/>
</dbReference>
<reference evidence="16" key="2">
    <citation type="journal article" date="2019" name="Proc. R. Soc. B">
        <title>Virus evolution in Wolbachia-infected Drosophila.</title>
        <authorList>
            <person name="Martinez J."/>
            <person name="Bruner-Montero G."/>
            <person name="Arunkumar R."/>
            <person name="Smith S.C.L."/>
            <person name="Day J.P."/>
            <person name="Longdon B."/>
            <person name="Jiggins F.M."/>
        </authorList>
    </citation>
    <scope>NUCLEOTIDE SEQUENCE</scope>
    <source>
        <strain evidence="16">CHA</strain>
    </source>
</reference>
<feature type="domain" description="Peptidase C3" evidence="14">
    <location>
        <begin position="958"/>
        <end position="1199"/>
    </location>
</feature>
<dbReference type="SUPFAM" id="SSF56672">
    <property type="entry name" value="DNA/RNA polymerases"/>
    <property type="match status" value="1"/>
</dbReference>
<dbReference type="PRINTS" id="PR00918">
    <property type="entry name" value="CALICVIRUSNS"/>
</dbReference>
<dbReference type="InterPro" id="IPR000605">
    <property type="entry name" value="Helicase_SF3_ssDNA/RNA_vir"/>
</dbReference>
<feature type="domain" description="SF3 helicase" evidence="13">
    <location>
        <begin position="429"/>
        <end position="603"/>
    </location>
</feature>
<keyword evidence="4" id="KW-0548">Nucleotidyltransferase</keyword>
<dbReference type="InterPro" id="IPR024387">
    <property type="entry name" value="Pept_C3G_Picornavir"/>
</dbReference>
<dbReference type="InterPro" id="IPR044067">
    <property type="entry name" value="PCV_3C_PRO"/>
</dbReference>
<dbReference type="GO" id="GO:0039694">
    <property type="term" value="P:viral RNA genome replication"/>
    <property type="evidence" value="ECO:0007669"/>
    <property type="project" value="InterPro"/>
</dbReference>
<evidence type="ECO:0000259" key="13">
    <source>
        <dbReference type="PROSITE" id="PS51218"/>
    </source>
</evidence>
<dbReference type="InterPro" id="IPR007094">
    <property type="entry name" value="RNA-dir_pol_PSvirus"/>
</dbReference>
<dbReference type="InterPro" id="IPR043128">
    <property type="entry name" value="Rev_trsase/Diguanyl_cyclase"/>
</dbReference>
<evidence type="ECO:0000256" key="2">
    <source>
        <dbReference type="ARBA" id="ARBA00022670"/>
    </source>
</evidence>
<evidence type="ECO:0000313" key="16">
    <source>
        <dbReference type="EMBL" id="QEQ50983.1"/>
    </source>
</evidence>
<dbReference type="InterPro" id="IPR004004">
    <property type="entry name" value="Helic/Pol/Pept_Calicivir-typ"/>
</dbReference>
<keyword evidence="6" id="KW-0378">Hydrolase</keyword>
<evidence type="ECO:0000256" key="5">
    <source>
        <dbReference type="ARBA" id="ARBA00022741"/>
    </source>
</evidence>
<dbReference type="GO" id="GO:0004197">
    <property type="term" value="F:cysteine-type endopeptidase activity"/>
    <property type="evidence" value="ECO:0007669"/>
    <property type="project" value="InterPro"/>
</dbReference>
<evidence type="ECO:0000259" key="12">
    <source>
        <dbReference type="PROSITE" id="PS50507"/>
    </source>
</evidence>
<sequence>MILRLTIKMESDKSMACLNKILMNKTMFVEDKISTLKMVADYYQKEVKYDFDAVESPREAPVFKCTCRFLGYTIMTQGIGKKNPKQEAARQMLLLLSGDVETNPGPVQSRPVYYRYNDPRYIRLEKAIERRDDKIKTLIKELRRQIKNRKIYSQGMFDKLTKQISDGIKDGVGSEQMNGNLTRICDFLENTLPGLQANIQATVIDTTDKYVSLKEDIMKIVLVILLVRLLMVWKKYRASLCVILIFIFKFYGFDQKLIDLIMDLKNKIFSQGALEDTVEEVVYHPWFHTCGKIIFAVMAFLTIKKIPGKQDWDSYITRLDRIPKSIEGAKKITDYCSEYFNIANDQIKMMVLGKTKEELQRANGLYGEIQAWAQEVRQYLELDQRNKIDLDTETANRVEQLWIKGLKFKSEPLLSKEMSALVHTTLLPAKQLYEYVSCSPVKGGGPRMRPICLWLVGESGVGKTEMVYPLCIDVLREMGMIKKDDFHHQVYGRQVETEFWDGYKGQKIVIYDDAFQKKDDKTAANPEIFEVIRSCNTFPQHLHMAALHDKNTFSAAELLLYTTNDYNVKLESITFPDAFFNRMGDMAYKVSPKKEYGIETEKGNSGKTYLKLDKSKLDKTKAIDLSVYEFQKIVRDEKSDAGWIDSGSPLDYEDFAKLVCSKWKEAKQSSMNKLKFLEEYAIRAQVGSEENSEYGDCIDFVDDIAKRLQKGETLEEIEFDYASDPEMFAQYYHFKSTIKPASRWQKYKDRMDICLNDCKTYLAKKYEEIKKILAEHPILTILGMIGVALSALAMYYWFSKSLDPVETEVAPSGDAKTVRLPRKLVEIGASGDVKTQKIVKPIVENEWHRNNKGEIEISCDECGMHRMSAFNNMTDEEFDNCTYEDLNKDQKRELAQWSTKDSWLGRFFLNRDRKNKVGIWAEVGQSGDVKTNKAQIKRVEAGADELVTVALTQGCSDDAAHNLMIDVFQKNTYRMSYFRGDKRYQLGNCTFIRGWSFIMPYHFVQALFARRLPPNTVISFSQQMSEDLMQIPLSHFFSAGVDNFYLTDNCVRLPFKNGDFRDCVMVNLHSRMCTPHRDLVRHFVLTSDQGKLKGSFSGAMATFHVNNMGLYRVYNWLNAVRPCDKKIEIFHPEDGFEYPEESYIQRDCYEYNAPTRTGDCGSIVGLYNKYLERKIIGMHIAGNDAEEHGYACPLTQECLETAFSALVHKNKKNISSQFYYEIPNMVDPLGDSSVPEGKFYALGKSSIRVGQAVNSSIIPSRIYGKLSVPTMKPALLKPTILNGKVHNPLLSGLKKCGVDTAVLSDDEVLSASQDVCRVMLNQYNKNLNKTKYQRILTYEEAIRGTQDDEFMCAINRTTSPGFPYAQMKRNAPGKQQWMGFGEEFDFTSNYALTLRKDVEQLIEDCASGKISNVIFVDTLKDERRDIAKVNVGKTRVFSAGPQHFVVAFRQYFLPFAAWLMHNRISNEVAVGTNVYSSDWERIAKRLKTKGSHVIAGDFGNFDGSLVAQILWAIFWEIFVVWLKQFIDIENLEGKRILCICLGLWSHLVHSVHIYEDNVYMWTHSQPSGNPFTVIINCLYNSIIMRLSWIRVMEKFQPKLKSMKWFNEYVTLITYGDDNVLNIDARVVEWFNQINISEVMTEMRHEYTDEAKTGDIVKSRKLEDIFFLKRKFRFSPELQRHVAPLKIEVIYEMLNWSRRSIDPDEILMSNIETAFREVVYHGKEEYDKLRSAVLALKVPQELPENPQILTYNQYLHDIEYLADPLYDF</sequence>
<evidence type="ECO:0000259" key="11">
    <source>
        <dbReference type="PROSITE" id="PS50137"/>
    </source>
</evidence>
<keyword evidence="10" id="KW-0694">RNA-binding</keyword>
<dbReference type="InterPro" id="IPR043502">
    <property type="entry name" value="DNA/RNA_pol_sf"/>
</dbReference>
<dbReference type="InterPro" id="IPR043504">
    <property type="entry name" value="Peptidase_S1_PA_chymotrypsin"/>
</dbReference>
<reference evidence="15" key="1">
    <citation type="journal article" date="2018" name="PLoS Pathog.">
        <title>Host shifts result in parallel genetic changes when viruses evolve in closely related species.</title>
        <authorList>
            <person name="Longdon B."/>
            <person name="Day J.P."/>
            <person name="Alves J.M."/>
            <person name="Smith S.C.L."/>
            <person name="Houslay T.M."/>
            <person name="McGonigle J.E."/>
            <person name="Tagliaferri L."/>
            <person name="Jiggins F.M."/>
        </authorList>
    </citation>
    <scope>NUCLEOTIDE SEQUENCE</scope>
    <source>
        <strain evidence="15">B6A</strain>
    </source>
</reference>
<dbReference type="SUPFAM" id="SSF54768">
    <property type="entry name" value="dsRNA-binding domain-like"/>
    <property type="match status" value="1"/>
</dbReference>
<dbReference type="PROSITE" id="PS51874">
    <property type="entry name" value="PCV_3C_PRO"/>
    <property type="match status" value="1"/>
</dbReference>
<keyword evidence="2" id="KW-0645">Protease</keyword>
<dbReference type="InterPro" id="IPR014720">
    <property type="entry name" value="dsRBD_dom"/>
</dbReference>
<dbReference type="PROSITE" id="PS50137">
    <property type="entry name" value="DS_RBD"/>
    <property type="match status" value="1"/>
</dbReference>
<protein>
    <submittedName>
        <fullName evidence="15">ORF1</fullName>
    </submittedName>
    <submittedName>
        <fullName evidence="16">Replicase polyprotein</fullName>
    </submittedName>
</protein>
<evidence type="ECO:0000256" key="10">
    <source>
        <dbReference type="PROSITE-ProRule" id="PRU00266"/>
    </source>
</evidence>